<proteinExistence type="predicted"/>
<accession>G8TJB8</accession>
<protein>
    <submittedName>
        <fullName evidence="2">Uncharacterized protein</fullName>
    </submittedName>
</protein>
<dbReference type="HOGENOM" id="CLU_2274371_0_0_10"/>
<dbReference type="AlphaFoldDB" id="G8TJB8"/>
<feature type="region of interest" description="Disordered" evidence="1">
    <location>
        <begin position="67"/>
        <end position="87"/>
    </location>
</feature>
<name>G8TJB8_NIAKG</name>
<dbReference type="KEGG" id="nko:Niako_2306"/>
<dbReference type="Proteomes" id="UP000005438">
    <property type="component" value="Chromosome"/>
</dbReference>
<reference evidence="2 3" key="1">
    <citation type="submission" date="2011-12" db="EMBL/GenBank/DDBJ databases">
        <title>The complete genome of Niastella koreensis GR20-10.</title>
        <authorList>
            <consortium name="US DOE Joint Genome Institute (JGI-PGF)"/>
            <person name="Lucas S."/>
            <person name="Han J."/>
            <person name="Lapidus A."/>
            <person name="Bruce D."/>
            <person name="Goodwin L."/>
            <person name="Pitluck S."/>
            <person name="Peters L."/>
            <person name="Kyrpides N."/>
            <person name="Mavromatis K."/>
            <person name="Ivanova N."/>
            <person name="Mikhailova N."/>
            <person name="Davenport K."/>
            <person name="Saunders E."/>
            <person name="Detter J.C."/>
            <person name="Tapia R."/>
            <person name="Han C."/>
            <person name="Land M."/>
            <person name="Hauser L."/>
            <person name="Markowitz V."/>
            <person name="Cheng J.-F."/>
            <person name="Hugenholtz P."/>
            <person name="Woyke T."/>
            <person name="Wu D."/>
            <person name="Tindall B."/>
            <person name="Pomrenke H."/>
            <person name="Brambilla E."/>
            <person name="Klenk H.-P."/>
            <person name="Eisen J.A."/>
        </authorList>
    </citation>
    <scope>NUCLEOTIDE SEQUENCE [LARGE SCALE GENOMIC DNA]</scope>
    <source>
        <strain evidence="3">DSM 17620 / KACC 11465 / NBRC 106392 / GR20-10</strain>
    </source>
</reference>
<sequence length="102" mass="11079">MKRSANARLCISWCSNIFCIGISGTTKINQAKHKIPLLKILDIRTCPKLGSVYWGLIDPSAGLAHNKTGIPKQSADEGPAHGGRVRPNSYFIPVDFTKSNVS</sequence>
<evidence type="ECO:0000256" key="1">
    <source>
        <dbReference type="SAM" id="MobiDB-lite"/>
    </source>
</evidence>
<organism evidence="2 3">
    <name type="scientific">Niastella koreensis (strain DSM 17620 / KACC 11465 / NBRC 106392 / GR20-10)</name>
    <dbReference type="NCBI Taxonomy" id="700598"/>
    <lineage>
        <taxon>Bacteria</taxon>
        <taxon>Pseudomonadati</taxon>
        <taxon>Bacteroidota</taxon>
        <taxon>Chitinophagia</taxon>
        <taxon>Chitinophagales</taxon>
        <taxon>Chitinophagaceae</taxon>
        <taxon>Niastella</taxon>
    </lineage>
</organism>
<dbReference type="STRING" id="700598.Niako_2306"/>
<gene>
    <name evidence="2" type="ordered locus">Niako_2306</name>
</gene>
<dbReference type="EMBL" id="CP003178">
    <property type="protein sequence ID" value="AEV98651.1"/>
    <property type="molecule type" value="Genomic_DNA"/>
</dbReference>
<evidence type="ECO:0000313" key="2">
    <source>
        <dbReference type="EMBL" id="AEV98651.1"/>
    </source>
</evidence>
<evidence type="ECO:0000313" key="3">
    <source>
        <dbReference type="Proteomes" id="UP000005438"/>
    </source>
</evidence>